<dbReference type="RefSeq" id="WP_100741731.1">
    <property type="nucleotide sequence ID" value="NZ_NPDW01000001.1"/>
</dbReference>
<dbReference type="AlphaFoldDB" id="A0A2N0AKM3"/>
<dbReference type="EMBL" id="NPDX01000001">
    <property type="protein sequence ID" value="PJZ84845.1"/>
    <property type="molecule type" value="Genomic_DNA"/>
</dbReference>
<dbReference type="PANTHER" id="PTHR37302">
    <property type="entry name" value="SLR1116 PROTEIN"/>
    <property type="match status" value="1"/>
</dbReference>
<gene>
    <name evidence="4" type="ORF">CH364_00765</name>
</gene>
<dbReference type="GO" id="GO:0046872">
    <property type="term" value="F:metal ion binding"/>
    <property type="evidence" value="ECO:0007669"/>
    <property type="project" value="UniProtKB-KW"/>
</dbReference>
<dbReference type="InterPro" id="IPR007837">
    <property type="entry name" value="DinB"/>
</dbReference>
<comment type="similarity">
    <text evidence="1">Belongs to the DinB family.</text>
</comment>
<organism evidence="4 5">
    <name type="scientific">Leptospira harrisiae</name>
    <dbReference type="NCBI Taxonomy" id="2023189"/>
    <lineage>
        <taxon>Bacteria</taxon>
        <taxon>Pseudomonadati</taxon>
        <taxon>Spirochaetota</taxon>
        <taxon>Spirochaetia</taxon>
        <taxon>Leptospirales</taxon>
        <taxon>Leptospiraceae</taxon>
        <taxon>Leptospira</taxon>
    </lineage>
</organism>
<evidence type="ECO:0000256" key="1">
    <source>
        <dbReference type="ARBA" id="ARBA00008635"/>
    </source>
</evidence>
<evidence type="ECO:0000313" key="4">
    <source>
        <dbReference type="EMBL" id="PJZ84845.1"/>
    </source>
</evidence>
<comment type="caution">
    <text evidence="4">The sequence shown here is derived from an EMBL/GenBank/DDBJ whole genome shotgun (WGS) entry which is preliminary data.</text>
</comment>
<protein>
    <submittedName>
        <fullName evidence="4">Damage-inducible protein</fullName>
    </submittedName>
</protein>
<feature type="binding site" evidence="3">
    <location>
        <position position="136"/>
    </location>
    <ligand>
        <name>a divalent metal cation</name>
        <dbReference type="ChEBI" id="CHEBI:60240"/>
    </ligand>
</feature>
<dbReference type="Pfam" id="PF05163">
    <property type="entry name" value="DinB"/>
    <property type="match status" value="1"/>
</dbReference>
<evidence type="ECO:0000256" key="2">
    <source>
        <dbReference type="ARBA" id="ARBA00022723"/>
    </source>
</evidence>
<keyword evidence="2 3" id="KW-0479">Metal-binding</keyword>
<dbReference type="OrthoDB" id="119432at2"/>
<accession>A0A2N0AKM3</accession>
<name>A0A2N0AKM3_9LEPT</name>
<dbReference type="Gene3D" id="1.20.120.450">
    <property type="entry name" value="dinb family like domain"/>
    <property type="match status" value="1"/>
</dbReference>
<feature type="binding site" evidence="3">
    <location>
        <position position="48"/>
    </location>
    <ligand>
        <name>a divalent metal cation</name>
        <dbReference type="ChEBI" id="CHEBI:60240"/>
    </ligand>
</feature>
<reference evidence="4 5" key="1">
    <citation type="submission" date="2017-07" db="EMBL/GenBank/DDBJ databases">
        <title>Leptospira spp. isolated from tropical soils.</title>
        <authorList>
            <person name="Thibeaux R."/>
            <person name="Iraola G."/>
            <person name="Ferres I."/>
            <person name="Bierque E."/>
            <person name="Girault D."/>
            <person name="Soupe-Gilbert M.-E."/>
            <person name="Picardeau M."/>
            <person name="Goarant C."/>
        </authorList>
    </citation>
    <scope>NUCLEOTIDE SEQUENCE [LARGE SCALE GENOMIC DNA]</scope>
    <source>
        <strain evidence="4 5">FH2-B-A1</strain>
    </source>
</reference>
<feature type="binding site" evidence="3">
    <location>
        <position position="132"/>
    </location>
    <ligand>
        <name>a divalent metal cation</name>
        <dbReference type="ChEBI" id="CHEBI:60240"/>
    </ligand>
</feature>
<keyword evidence="5" id="KW-1185">Reference proteome</keyword>
<sequence length="165" mass="19634">MKDFFLRNNAYHIWATKLLYDSVDLLSDEDYKKDVGLFFKSIHGTLNHLLIVEKVWYSRLIGEIYIPTSLSEEIESDRQTLKSRMVERLELWNFWLTGLDNSIWETNFRYKTMRGFEAELIFCDVIQHNFNHRTHHRGQITSAITMLGGNSPEIDYVYYLQTKGK</sequence>
<dbReference type="PANTHER" id="PTHR37302:SF1">
    <property type="entry name" value="PROTEIN DINB"/>
    <property type="match status" value="1"/>
</dbReference>
<proteinExistence type="inferred from homology"/>
<evidence type="ECO:0000313" key="5">
    <source>
        <dbReference type="Proteomes" id="UP000232145"/>
    </source>
</evidence>
<evidence type="ECO:0000256" key="3">
    <source>
        <dbReference type="PIRSR" id="PIRSR607837-1"/>
    </source>
</evidence>
<dbReference type="SUPFAM" id="SSF109854">
    <property type="entry name" value="DinB/YfiT-like putative metalloenzymes"/>
    <property type="match status" value="1"/>
</dbReference>
<dbReference type="Proteomes" id="UP000232145">
    <property type="component" value="Unassembled WGS sequence"/>
</dbReference>
<dbReference type="InterPro" id="IPR034660">
    <property type="entry name" value="DinB/YfiT-like"/>
</dbReference>